<dbReference type="PATRIC" id="fig|1302.21.peg.695"/>
<dbReference type="Gene3D" id="3.90.79.10">
    <property type="entry name" value="Nucleoside Triphosphate Pyrophosphohydrolase"/>
    <property type="match status" value="1"/>
</dbReference>
<protein>
    <submittedName>
        <fullName evidence="5">MutT/nudix family protein</fullName>
    </submittedName>
</protein>
<evidence type="ECO:0000313" key="5">
    <source>
        <dbReference type="EMBL" id="KXT72812.1"/>
    </source>
</evidence>
<keyword evidence="2 3" id="KW-0378">Hydrolase</keyword>
<dbReference type="InterPro" id="IPR020084">
    <property type="entry name" value="NUDIX_hydrolase_CS"/>
</dbReference>
<name>A0A139NA93_STRGN</name>
<dbReference type="InterPro" id="IPR015797">
    <property type="entry name" value="NUDIX_hydrolase-like_dom_sf"/>
</dbReference>
<dbReference type="EMBL" id="LQRC01000089">
    <property type="protein sequence ID" value="KXT72812.1"/>
    <property type="molecule type" value="Genomic_DNA"/>
</dbReference>
<accession>A0A139NA93</accession>
<dbReference type="AlphaFoldDB" id="A0A139NA93"/>
<evidence type="ECO:0000259" key="4">
    <source>
        <dbReference type="PROSITE" id="PS51462"/>
    </source>
</evidence>
<gene>
    <name evidence="5" type="ORF">SGODD07_00620</name>
</gene>
<comment type="cofactor">
    <cofactor evidence="1">
        <name>Mg(2+)</name>
        <dbReference type="ChEBI" id="CHEBI:18420"/>
    </cofactor>
</comment>
<evidence type="ECO:0000256" key="1">
    <source>
        <dbReference type="ARBA" id="ARBA00001946"/>
    </source>
</evidence>
<comment type="caution">
    <text evidence="5">The sequence shown here is derived from an EMBL/GenBank/DDBJ whole genome shotgun (WGS) entry which is preliminary data.</text>
</comment>
<dbReference type="PROSITE" id="PS00893">
    <property type="entry name" value="NUDIX_BOX"/>
    <property type="match status" value="1"/>
</dbReference>
<dbReference type="CDD" id="cd18875">
    <property type="entry name" value="NUDIX_Hydrolase"/>
    <property type="match status" value="1"/>
</dbReference>
<dbReference type="InterPro" id="IPR000086">
    <property type="entry name" value="NUDIX_hydrolase_dom"/>
</dbReference>
<evidence type="ECO:0000313" key="6">
    <source>
        <dbReference type="Proteomes" id="UP000070096"/>
    </source>
</evidence>
<dbReference type="Proteomes" id="UP000070096">
    <property type="component" value="Unassembled WGS sequence"/>
</dbReference>
<dbReference type="GO" id="GO:0016787">
    <property type="term" value="F:hydrolase activity"/>
    <property type="evidence" value="ECO:0007669"/>
    <property type="project" value="UniProtKB-KW"/>
</dbReference>
<evidence type="ECO:0000256" key="2">
    <source>
        <dbReference type="ARBA" id="ARBA00022801"/>
    </source>
</evidence>
<dbReference type="PROSITE" id="PS51462">
    <property type="entry name" value="NUDIX"/>
    <property type="match status" value="1"/>
</dbReference>
<feature type="domain" description="Nudix hydrolase" evidence="4">
    <location>
        <begin position="5"/>
        <end position="133"/>
    </location>
</feature>
<proteinExistence type="inferred from homology"/>
<organism evidence="5 6">
    <name type="scientific">Streptococcus gordonii</name>
    <dbReference type="NCBI Taxonomy" id="1302"/>
    <lineage>
        <taxon>Bacteria</taxon>
        <taxon>Bacillati</taxon>
        <taxon>Bacillota</taxon>
        <taxon>Bacilli</taxon>
        <taxon>Lactobacillales</taxon>
        <taxon>Streptococcaceae</taxon>
        <taxon>Streptococcus</taxon>
    </lineage>
</organism>
<dbReference type="PANTHER" id="PTHR43046">
    <property type="entry name" value="GDP-MANNOSE MANNOSYL HYDROLASE"/>
    <property type="match status" value="1"/>
</dbReference>
<comment type="similarity">
    <text evidence="3">Belongs to the Nudix hydrolase family.</text>
</comment>
<dbReference type="PRINTS" id="PR00502">
    <property type="entry name" value="NUDIXFAMILY"/>
</dbReference>
<sequence>MSRAQETILTNICLIEDLENERVVMQYRSPERNHWSGYAFPGGHIEKGESLHDAVVREILEETGLAIRHPKLVGVKNWHTDDGIRYIVFCYKATEFSGQIHSTEEGEISWVDKNALPKLDLAYDMLELLRMMEDEELSEYYYHERIEGGWRKSMY</sequence>
<dbReference type="InterPro" id="IPR020476">
    <property type="entry name" value="Nudix_hydrolase"/>
</dbReference>
<dbReference type="PANTHER" id="PTHR43046:SF2">
    <property type="entry name" value="8-OXO-DGTP DIPHOSPHATASE-RELATED"/>
    <property type="match status" value="1"/>
</dbReference>
<reference evidence="5 6" key="1">
    <citation type="submission" date="2016-01" db="EMBL/GenBank/DDBJ databases">
        <title>Highly variable Streptococcus oralis are common among viridans streptococci isolated from primates.</title>
        <authorList>
            <person name="Denapaite D."/>
            <person name="Rieger M."/>
            <person name="Koendgen S."/>
            <person name="Brueckner R."/>
            <person name="Ochigava I."/>
            <person name="Kappeler P."/>
            <person name="Maetz-Rensing K."/>
            <person name="Leendertz F."/>
            <person name="Hakenbeck R."/>
        </authorList>
    </citation>
    <scope>NUCLEOTIDE SEQUENCE [LARGE SCALE GENOMIC DNA]</scope>
    <source>
        <strain evidence="5 6">DD07</strain>
    </source>
</reference>
<dbReference type="Pfam" id="PF00293">
    <property type="entry name" value="NUDIX"/>
    <property type="match status" value="1"/>
</dbReference>
<dbReference type="SUPFAM" id="SSF55811">
    <property type="entry name" value="Nudix"/>
    <property type="match status" value="1"/>
</dbReference>
<evidence type="ECO:0000256" key="3">
    <source>
        <dbReference type="RuleBase" id="RU003476"/>
    </source>
</evidence>